<organism evidence="2 3">
    <name type="scientific">Romanomermis culicivorax</name>
    <name type="common">Nematode worm</name>
    <dbReference type="NCBI Taxonomy" id="13658"/>
    <lineage>
        <taxon>Eukaryota</taxon>
        <taxon>Metazoa</taxon>
        <taxon>Ecdysozoa</taxon>
        <taxon>Nematoda</taxon>
        <taxon>Enoplea</taxon>
        <taxon>Dorylaimia</taxon>
        <taxon>Mermithida</taxon>
        <taxon>Mermithoidea</taxon>
        <taxon>Mermithidae</taxon>
        <taxon>Romanomermis</taxon>
    </lineage>
</organism>
<feature type="region of interest" description="Disordered" evidence="1">
    <location>
        <begin position="1"/>
        <end position="25"/>
    </location>
</feature>
<evidence type="ECO:0000313" key="3">
    <source>
        <dbReference type="WBParaSite" id="nRc.2.0.1.t16545-RA"/>
    </source>
</evidence>
<dbReference type="WBParaSite" id="nRc.2.0.1.t16545-RA">
    <property type="protein sequence ID" value="nRc.2.0.1.t16545-RA"/>
    <property type="gene ID" value="nRc.2.0.1.g16545"/>
</dbReference>
<accession>A0A915IRQ0</accession>
<name>A0A915IRQ0_ROMCU</name>
<proteinExistence type="predicted"/>
<dbReference type="AlphaFoldDB" id="A0A915IRQ0"/>
<sequence length="270" mass="30743">MNAKIDDGGAGDTTHINSSGGHPLQTRGTAGTFSFIIQFLHRSISSLSCKFEMAKLLAIDWPVAVTLSQIYQIDLLGWLYTNAKYFQHIRPKNVELYLQWARKIQADIENGFKFENIIFTDESKIQLESFTKKCYRREGCLLSIFNSRQHNKLEEEELSGLKSKKASTVAPIKMVSRCCRDICNTVTNFFIEGHIATWNDKSLISDLEDFTPSSGEAPTVWPCRQLNFTQVYQDYMINDQCHKYLPVMLHNGHVMFIAPGGVDLIDFSPQ</sequence>
<dbReference type="Proteomes" id="UP000887565">
    <property type="component" value="Unplaced"/>
</dbReference>
<reference evidence="3" key="1">
    <citation type="submission" date="2022-11" db="UniProtKB">
        <authorList>
            <consortium name="WormBaseParasite"/>
        </authorList>
    </citation>
    <scope>IDENTIFICATION</scope>
</reference>
<keyword evidence="2" id="KW-1185">Reference proteome</keyword>
<protein>
    <submittedName>
        <fullName evidence="3">Uncharacterized protein</fullName>
    </submittedName>
</protein>
<evidence type="ECO:0000256" key="1">
    <source>
        <dbReference type="SAM" id="MobiDB-lite"/>
    </source>
</evidence>
<evidence type="ECO:0000313" key="2">
    <source>
        <dbReference type="Proteomes" id="UP000887565"/>
    </source>
</evidence>
<feature type="compositionally biased region" description="Polar residues" evidence="1">
    <location>
        <begin position="14"/>
        <end position="25"/>
    </location>
</feature>